<dbReference type="Proteomes" id="UP000243591">
    <property type="component" value="Chromosome"/>
</dbReference>
<keyword evidence="2" id="KW-1185">Reference proteome</keyword>
<dbReference type="EMBL" id="CP023483">
    <property type="protein sequence ID" value="ATF26543.1"/>
    <property type="molecule type" value="Genomic_DNA"/>
</dbReference>
<evidence type="ECO:0000313" key="2">
    <source>
        <dbReference type="Proteomes" id="UP000243591"/>
    </source>
</evidence>
<sequence length="146" mass="17731">MTHLFDLVPYQQYCIRFKYENKTYLRYLTVPSSWKLNDVEKYLQIIFFKDTFIILKCSQKKVILFKERHCISTKEDEKISLYWHDGIIWGIDMTIGEKNSEITIVTETAITEKYLFEKLKESYIEAENMSAFYKTECWIKNNNYIR</sequence>
<organism evidence="1 2">
    <name type="scientific">Brochothrix thermosphacta</name>
    <name type="common">Microbacterium thermosphactum</name>
    <dbReference type="NCBI Taxonomy" id="2756"/>
    <lineage>
        <taxon>Bacteria</taxon>
        <taxon>Bacillati</taxon>
        <taxon>Bacillota</taxon>
        <taxon>Bacilli</taxon>
        <taxon>Bacillales</taxon>
        <taxon>Listeriaceae</taxon>
        <taxon>Brochothrix</taxon>
    </lineage>
</organism>
<gene>
    <name evidence="1" type="ORF">CNY62_09150</name>
</gene>
<protein>
    <submittedName>
        <fullName evidence="1">Uncharacterized protein</fullName>
    </submittedName>
</protein>
<dbReference type="RefSeq" id="WP_069125135.1">
    <property type="nucleotide sequence ID" value="NZ_CP023483.1"/>
</dbReference>
<accession>A0A1D2KUQ8</accession>
<reference evidence="1 2" key="1">
    <citation type="submission" date="2017-09" db="EMBL/GenBank/DDBJ databases">
        <title>Complete Genome Sequences of Two Strains of the Meat Spoilage Bacterium Brochothrix thermosphacta Isolated from Ground Chicken.</title>
        <authorList>
            <person name="Paoli G.C."/>
            <person name="Wijey C."/>
            <person name="Chen C.-Y."/>
            <person name="Nguyen L."/>
            <person name="Yan X."/>
            <person name="Irwin P.L."/>
        </authorList>
    </citation>
    <scope>NUCLEOTIDE SEQUENCE [LARGE SCALE GENOMIC DNA]</scope>
    <source>
        <strain evidence="1 2">BI</strain>
    </source>
</reference>
<dbReference type="KEGG" id="bths:CNY62_09150"/>
<proteinExistence type="predicted"/>
<dbReference type="AlphaFoldDB" id="A0A1D2KUQ8"/>
<name>A0A1D2KUQ8_BROTH</name>
<evidence type="ECO:0000313" key="1">
    <source>
        <dbReference type="EMBL" id="ATF26543.1"/>
    </source>
</evidence>